<comment type="pathway">
    <text evidence="4">Carbohydrate metabolism; tricarboxylic acid cycle.</text>
</comment>
<dbReference type="PANTHER" id="PTHR38689">
    <property type="entry name" value="SUCCINATE DEHYDROGENASE HYDROPHOBIC MEMBRANE ANCHOR SUBUNIT"/>
    <property type="match status" value="1"/>
</dbReference>
<keyword evidence="15" id="KW-0408">Iron</keyword>
<dbReference type="InterPro" id="IPR034804">
    <property type="entry name" value="SQR/QFR_C/D"/>
</dbReference>
<evidence type="ECO:0000256" key="16">
    <source>
        <dbReference type="ARBA" id="ARBA00023136"/>
    </source>
</evidence>
<evidence type="ECO:0000256" key="9">
    <source>
        <dbReference type="ARBA" id="ARBA00022532"/>
    </source>
</evidence>
<evidence type="ECO:0000256" key="11">
    <source>
        <dbReference type="ARBA" id="ARBA00022692"/>
    </source>
</evidence>
<gene>
    <name evidence="18" type="primary">sdhD</name>
    <name evidence="18" type="ORF">OD750_010920</name>
</gene>
<comment type="function">
    <text evidence="2">Membrane-anchoring subunit of succinate dehydrogenase (SDH).</text>
</comment>
<reference evidence="18" key="1">
    <citation type="submission" date="2023-02" db="EMBL/GenBank/DDBJ databases">
        <title>Tahibacter soli sp. nov. isolated from soil.</title>
        <authorList>
            <person name="Baek J.H."/>
            <person name="Lee J.K."/>
            <person name="Choi D.G."/>
            <person name="Jeon C.O."/>
        </authorList>
    </citation>
    <scope>NUCLEOTIDE SEQUENCE</scope>
    <source>
        <strain evidence="18">BL</strain>
    </source>
</reference>
<proteinExistence type="predicted"/>
<organism evidence="18 19">
    <name type="scientific">Tahibacter soli</name>
    <dbReference type="NCBI Taxonomy" id="2983605"/>
    <lineage>
        <taxon>Bacteria</taxon>
        <taxon>Pseudomonadati</taxon>
        <taxon>Pseudomonadota</taxon>
        <taxon>Gammaproteobacteria</taxon>
        <taxon>Lysobacterales</taxon>
        <taxon>Rhodanobacteraceae</taxon>
        <taxon>Tahibacter</taxon>
    </lineage>
</organism>
<comment type="caution">
    <text evidence="18">The sequence shown here is derived from an EMBL/GenBank/DDBJ whole genome shotgun (WGS) entry which is preliminary data.</text>
</comment>
<evidence type="ECO:0000256" key="15">
    <source>
        <dbReference type="ARBA" id="ARBA00023004"/>
    </source>
</evidence>
<keyword evidence="9" id="KW-0816">Tricarboxylic acid cycle</keyword>
<feature type="transmembrane region" description="Helical" evidence="17">
    <location>
        <begin position="107"/>
        <end position="128"/>
    </location>
</feature>
<evidence type="ECO:0000313" key="19">
    <source>
        <dbReference type="Proteomes" id="UP001139971"/>
    </source>
</evidence>
<keyword evidence="12" id="KW-0479">Metal-binding</keyword>
<dbReference type="Gene3D" id="1.20.1300.10">
    <property type="entry name" value="Fumarate reductase/succinate dehydrogenase, transmembrane subunit"/>
    <property type="match status" value="1"/>
</dbReference>
<evidence type="ECO:0000256" key="2">
    <source>
        <dbReference type="ARBA" id="ARBA00004050"/>
    </source>
</evidence>
<dbReference type="GO" id="GO:0017004">
    <property type="term" value="P:cytochrome complex assembly"/>
    <property type="evidence" value="ECO:0007669"/>
    <property type="project" value="TreeGrafter"/>
</dbReference>
<dbReference type="PANTHER" id="PTHR38689:SF1">
    <property type="entry name" value="SUCCINATE DEHYDROGENASE HYDROPHOBIC MEMBRANE ANCHOR SUBUNIT"/>
    <property type="match status" value="1"/>
</dbReference>
<dbReference type="AlphaFoldDB" id="A0A9X3YIW0"/>
<keyword evidence="10" id="KW-0349">Heme</keyword>
<keyword evidence="16 17" id="KW-0472">Membrane</keyword>
<comment type="cofactor">
    <cofactor evidence="1">
        <name>heme</name>
        <dbReference type="ChEBI" id="CHEBI:30413"/>
    </cofactor>
</comment>
<evidence type="ECO:0000256" key="17">
    <source>
        <dbReference type="SAM" id="Phobius"/>
    </source>
</evidence>
<dbReference type="Pfam" id="PF01127">
    <property type="entry name" value="Sdh_cyt"/>
    <property type="match status" value="1"/>
</dbReference>
<comment type="subcellular location">
    <subcellularLocation>
        <location evidence="3">Cell inner membrane</location>
        <topology evidence="3">Multi-pass membrane protein</topology>
    </subcellularLocation>
</comment>
<dbReference type="SUPFAM" id="SSF81343">
    <property type="entry name" value="Fumarate reductase respiratory complex transmembrane subunits"/>
    <property type="match status" value="1"/>
</dbReference>
<accession>A0A9X3YIW0</accession>
<evidence type="ECO:0000256" key="4">
    <source>
        <dbReference type="ARBA" id="ARBA00005163"/>
    </source>
</evidence>
<dbReference type="GO" id="GO:0020037">
    <property type="term" value="F:heme binding"/>
    <property type="evidence" value="ECO:0007669"/>
    <property type="project" value="InterPro"/>
</dbReference>
<dbReference type="NCBIfam" id="TIGR02968">
    <property type="entry name" value="succ_dehyd_anc"/>
    <property type="match status" value="1"/>
</dbReference>
<dbReference type="EMBL" id="JAOVZO020000015">
    <property type="protein sequence ID" value="MDC8013057.1"/>
    <property type="molecule type" value="Genomic_DNA"/>
</dbReference>
<keyword evidence="11 17" id="KW-0812">Transmembrane</keyword>
<dbReference type="GO" id="GO:0005886">
    <property type="term" value="C:plasma membrane"/>
    <property type="evidence" value="ECO:0007669"/>
    <property type="project" value="UniProtKB-SubCell"/>
</dbReference>
<dbReference type="GO" id="GO:0046872">
    <property type="term" value="F:metal ion binding"/>
    <property type="evidence" value="ECO:0007669"/>
    <property type="project" value="UniProtKB-KW"/>
</dbReference>
<dbReference type="GO" id="GO:0009055">
    <property type="term" value="F:electron transfer activity"/>
    <property type="evidence" value="ECO:0007669"/>
    <property type="project" value="TreeGrafter"/>
</dbReference>
<keyword evidence="8" id="KW-0997">Cell inner membrane</keyword>
<name>A0A9X3YIW0_9GAMM</name>
<keyword evidence="19" id="KW-1185">Reference proteome</keyword>
<dbReference type="InterPro" id="IPR000701">
    <property type="entry name" value="SuccDH_FuR_B_TM-su"/>
</dbReference>
<evidence type="ECO:0000256" key="8">
    <source>
        <dbReference type="ARBA" id="ARBA00022519"/>
    </source>
</evidence>
<keyword evidence="6" id="KW-0813">Transport</keyword>
<evidence type="ECO:0000256" key="10">
    <source>
        <dbReference type="ARBA" id="ARBA00022617"/>
    </source>
</evidence>
<keyword evidence="7" id="KW-1003">Cell membrane</keyword>
<evidence type="ECO:0000256" key="6">
    <source>
        <dbReference type="ARBA" id="ARBA00022448"/>
    </source>
</evidence>
<evidence type="ECO:0000256" key="14">
    <source>
        <dbReference type="ARBA" id="ARBA00022989"/>
    </source>
</evidence>
<sequence length="130" mass="14111">MSANDRLRTPLKNVRGIGAARSGTHHFIVQRVTAVALVPLTLWFVWLALSLMHLDYASARALVGQPWNAVLMIAFIVATFWHAQLGLQVVIEDYVHTRGLEVASQLAVKFLAVLGALACALAVVRIALAS</sequence>
<keyword evidence="13" id="KW-0249">Electron transport</keyword>
<dbReference type="GO" id="GO:0006099">
    <property type="term" value="P:tricarboxylic acid cycle"/>
    <property type="evidence" value="ECO:0007669"/>
    <property type="project" value="UniProtKB-KW"/>
</dbReference>
<evidence type="ECO:0000256" key="13">
    <source>
        <dbReference type="ARBA" id="ARBA00022982"/>
    </source>
</evidence>
<dbReference type="InterPro" id="IPR014312">
    <property type="entry name" value="Succ_DH_anchor"/>
</dbReference>
<evidence type="ECO:0000256" key="12">
    <source>
        <dbReference type="ARBA" id="ARBA00022723"/>
    </source>
</evidence>
<dbReference type="Proteomes" id="UP001139971">
    <property type="component" value="Unassembled WGS sequence"/>
</dbReference>
<dbReference type="CDD" id="cd03495">
    <property type="entry name" value="SQR_TypeC_SdhD_like"/>
    <property type="match status" value="1"/>
</dbReference>
<dbReference type="RefSeq" id="WP_263544744.1">
    <property type="nucleotide sequence ID" value="NZ_JAOVZO020000015.1"/>
</dbReference>
<evidence type="ECO:0000256" key="3">
    <source>
        <dbReference type="ARBA" id="ARBA00004429"/>
    </source>
</evidence>
<feature type="transmembrane region" description="Helical" evidence="17">
    <location>
        <begin position="66"/>
        <end position="87"/>
    </location>
</feature>
<evidence type="ECO:0000256" key="7">
    <source>
        <dbReference type="ARBA" id="ARBA00022475"/>
    </source>
</evidence>
<evidence type="ECO:0000313" key="18">
    <source>
        <dbReference type="EMBL" id="MDC8013057.1"/>
    </source>
</evidence>
<feature type="transmembrane region" description="Helical" evidence="17">
    <location>
        <begin position="32"/>
        <end position="54"/>
    </location>
</feature>
<evidence type="ECO:0000256" key="1">
    <source>
        <dbReference type="ARBA" id="ARBA00001971"/>
    </source>
</evidence>
<keyword evidence="14 17" id="KW-1133">Transmembrane helix</keyword>
<protein>
    <recommendedName>
        <fullName evidence="5">Succinate dehydrogenase hydrophobic membrane anchor subunit</fullName>
    </recommendedName>
</protein>
<evidence type="ECO:0000256" key="5">
    <source>
        <dbReference type="ARBA" id="ARBA00019425"/>
    </source>
</evidence>